<dbReference type="AlphaFoldDB" id="H2XYK9"/>
<reference evidence="2" key="3">
    <citation type="submission" date="2025-08" db="UniProtKB">
        <authorList>
            <consortium name="Ensembl"/>
        </authorList>
    </citation>
    <scope>IDENTIFICATION</scope>
</reference>
<dbReference type="InParanoid" id="H2XYK9"/>
<reference evidence="2" key="2">
    <citation type="journal article" date="2008" name="Genome Biol.">
        <title>Improved genome assembly and evidence-based global gene model set for the chordate Ciona intestinalis: new insight into intron and operon populations.</title>
        <authorList>
            <person name="Satou Y."/>
            <person name="Mineta K."/>
            <person name="Ogasawara M."/>
            <person name="Sasakura Y."/>
            <person name="Shoguchi E."/>
            <person name="Ueno K."/>
            <person name="Yamada L."/>
            <person name="Matsumoto J."/>
            <person name="Wasserscheid J."/>
            <person name="Dewar K."/>
            <person name="Wiley G.B."/>
            <person name="Macmil S.L."/>
            <person name="Roe B.A."/>
            <person name="Zeller R.W."/>
            <person name="Hastings K.E."/>
            <person name="Lemaire P."/>
            <person name="Lindquist E."/>
            <person name="Endo T."/>
            <person name="Hotta K."/>
            <person name="Inaba K."/>
        </authorList>
    </citation>
    <scope>NUCLEOTIDE SEQUENCE [LARGE SCALE GENOMIC DNA]</scope>
    <source>
        <strain evidence="2">wild type</strain>
    </source>
</reference>
<keyword evidence="1" id="KW-0812">Transmembrane</keyword>
<dbReference type="HOGENOM" id="CLU_2249115_0_0_1"/>
<keyword evidence="1" id="KW-0472">Membrane</keyword>
<keyword evidence="1" id="KW-1133">Transmembrane helix</keyword>
<reference evidence="3" key="1">
    <citation type="journal article" date="2002" name="Science">
        <title>The draft genome of Ciona intestinalis: insights into chordate and vertebrate origins.</title>
        <authorList>
            <person name="Dehal P."/>
            <person name="Satou Y."/>
            <person name="Campbell R.K."/>
            <person name="Chapman J."/>
            <person name="Degnan B."/>
            <person name="De Tomaso A."/>
            <person name="Davidson B."/>
            <person name="Di Gregorio A."/>
            <person name="Gelpke M."/>
            <person name="Goodstein D.M."/>
            <person name="Harafuji N."/>
            <person name="Hastings K.E."/>
            <person name="Ho I."/>
            <person name="Hotta K."/>
            <person name="Huang W."/>
            <person name="Kawashima T."/>
            <person name="Lemaire P."/>
            <person name="Martinez D."/>
            <person name="Meinertzhagen I.A."/>
            <person name="Necula S."/>
            <person name="Nonaka M."/>
            <person name="Putnam N."/>
            <person name="Rash S."/>
            <person name="Saiga H."/>
            <person name="Satake M."/>
            <person name="Terry A."/>
            <person name="Yamada L."/>
            <person name="Wang H.G."/>
            <person name="Awazu S."/>
            <person name="Azumi K."/>
            <person name="Boore J."/>
            <person name="Branno M."/>
            <person name="Chin-Bow S."/>
            <person name="DeSantis R."/>
            <person name="Doyle S."/>
            <person name="Francino P."/>
            <person name="Keys D.N."/>
            <person name="Haga S."/>
            <person name="Hayashi H."/>
            <person name="Hino K."/>
            <person name="Imai K.S."/>
            <person name="Inaba K."/>
            <person name="Kano S."/>
            <person name="Kobayashi K."/>
            <person name="Kobayashi M."/>
            <person name="Lee B.I."/>
            <person name="Makabe K.W."/>
            <person name="Manohar C."/>
            <person name="Matassi G."/>
            <person name="Medina M."/>
            <person name="Mochizuki Y."/>
            <person name="Mount S."/>
            <person name="Morishita T."/>
            <person name="Miura S."/>
            <person name="Nakayama A."/>
            <person name="Nishizaka S."/>
            <person name="Nomoto H."/>
            <person name="Ohta F."/>
            <person name="Oishi K."/>
            <person name="Rigoutsos I."/>
            <person name="Sano M."/>
            <person name="Sasaki A."/>
            <person name="Sasakura Y."/>
            <person name="Shoguchi E."/>
            <person name="Shin-i T."/>
            <person name="Spagnuolo A."/>
            <person name="Stainier D."/>
            <person name="Suzuki M.M."/>
            <person name="Tassy O."/>
            <person name="Takatori N."/>
            <person name="Tokuoka M."/>
            <person name="Yagi K."/>
            <person name="Yoshizaki F."/>
            <person name="Wada S."/>
            <person name="Zhang C."/>
            <person name="Hyatt P.D."/>
            <person name="Larimer F."/>
            <person name="Detter C."/>
            <person name="Doggett N."/>
            <person name="Glavina T."/>
            <person name="Hawkins T."/>
            <person name="Richardson P."/>
            <person name="Lucas S."/>
            <person name="Kohara Y."/>
            <person name="Levine M."/>
            <person name="Satoh N."/>
            <person name="Rokhsar D.S."/>
        </authorList>
    </citation>
    <scope>NUCLEOTIDE SEQUENCE [LARGE SCALE GENOMIC DNA]</scope>
</reference>
<proteinExistence type="predicted"/>
<organism evidence="2 3">
    <name type="scientific">Ciona intestinalis</name>
    <name type="common">Transparent sea squirt</name>
    <name type="synonym">Ascidia intestinalis</name>
    <dbReference type="NCBI Taxonomy" id="7719"/>
    <lineage>
        <taxon>Eukaryota</taxon>
        <taxon>Metazoa</taxon>
        <taxon>Chordata</taxon>
        <taxon>Tunicata</taxon>
        <taxon>Ascidiacea</taxon>
        <taxon>Phlebobranchia</taxon>
        <taxon>Cionidae</taxon>
        <taxon>Ciona</taxon>
    </lineage>
</organism>
<sequence length="104" mass="10686">MESEGCSKGPDGKSLCTSTCRTNNCNTGAALNNLYSDVSSLIPPPGQLFGIPDYSDVLNKIGDTVLGGHKFPNPARGGASKFGGGIVFILVSVLAPLTVQFILG</sequence>
<evidence type="ECO:0000313" key="3">
    <source>
        <dbReference type="Proteomes" id="UP000008144"/>
    </source>
</evidence>
<evidence type="ECO:0000256" key="1">
    <source>
        <dbReference type="SAM" id="Phobius"/>
    </source>
</evidence>
<evidence type="ECO:0000313" key="2">
    <source>
        <dbReference type="Ensembl" id="ENSCINP00000034743.1"/>
    </source>
</evidence>
<protein>
    <submittedName>
        <fullName evidence="2">Uncharacterized protein</fullName>
    </submittedName>
</protein>
<reference evidence="2" key="4">
    <citation type="submission" date="2025-09" db="UniProtKB">
        <authorList>
            <consortium name="Ensembl"/>
        </authorList>
    </citation>
    <scope>IDENTIFICATION</scope>
</reference>
<keyword evidence="3" id="KW-1185">Reference proteome</keyword>
<accession>H2XYK9</accession>
<feature type="transmembrane region" description="Helical" evidence="1">
    <location>
        <begin position="82"/>
        <end position="103"/>
    </location>
</feature>
<dbReference type="Proteomes" id="UP000008144">
    <property type="component" value="Chromosome 12"/>
</dbReference>
<name>H2XYK9_CIOIN</name>
<dbReference type="EMBL" id="EAAA01000897">
    <property type="status" value="NOT_ANNOTATED_CDS"/>
    <property type="molecule type" value="Genomic_DNA"/>
</dbReference>
<dbReference type="Ensembl" id="ENSCINT00000035413.1">
    <property type="protein sequence ID" value="ENSCINP00000034743.1"/>
    <property type="gene ID" value="ENSCING00000020737.1"/>
</dbReference>